<gene>
    <name evidence="1" type="ORF">GLOTRDRAFT_100566</name>
</gene>
<sequence length="114" mass="12892">TDKTSFMLQDVRSRCDRSLRKRAVGPEYLGTFIAVRWNAQQSQWSPLRHARSAIKGRVELTSPINDPREVQGKLSMSINHRSLPHLSVNCPSQYNACTVEQQRLCVHAGCPMDA</sequence>
<dbReference type="GeneID" id="19298378"/>
<reference evidence="1 2" key="1">
    <citation type="journal article" date="2012" name="Science">
        <title>The Paleozoic origin of enzymatic lignin decomposition reconstructed from 31 fungal genomes.</title>
        <authorList>
            <person name="Floudas D."/>
            <person name="Binder M."/>
            <person name="Riley R."/>
            <person name="Barry K."/>
            <person name="Blanchette R.A."/>
            <person name="Henrissat B."/>
            <person name="Martinez A.T."/>
            <person name="Otillar R."/>
            <person name="Spatafora J.W."/>
            <person name="Yadav J.S."/>
            <person name="Aerts A."/>
            <person name="Benoit I."/>
            <person name="Boyd A."/>
            <person name="Carlson A."/>
            <person name="Copeland A."/>
            <person name="Coutinho P.M."/>
            <person name="de Vries R.P."/>
            <person name="Ferreira P."/>
            <person name="Findley K."/>
            <person name="Foster B."/>
            <person name="Gaskell J."/>
            <person name="Glotzer D."/>
            <person name="Gorecki P."/>
            <person name="Heitman J."/>
            <person name="Hesse C."/>
            <person name="Hori C."/>
            <person name="Igarashi K."/>
            <person name="Jurgens J.A."/>
            <person name="Kallen N."/>
            <person name="Kersten P."/>
            <person name="Kohler A."/>
            <person name="Kuees U."/>
            <person name="Kumar T.K.A."/>
            <person name="Kuo A."/>
            <person name="LaButti K."/>
            <person name="Larrondo L.F."/>
            <person name="Lindquist E."/>
            <person name="Ling A."/>
            <person name="Lombard V."/>
            <person name="Lucas S."/>
            <person name="Lundell T."/>
            <person name="Martin R."/>
            <person name="McLaughlin D.J."/>
            <person name="Morgenstern I."/>
            <person name="Morin E."/>
            <person name="Murat C."/>
            <person name="Nagy L.G."/>
            <person name="Nolan M."/>
            <person name="Ohm R.A."/>
            <person name="Patyshakuliyeva A."/>
            <person name="Rokas A."/>
            <person name="Ruiz-Duenas F.J."/>
            <person name="Sabat G."/>
            <person name="Salamov A."/>
            <person name="Samejima M."/>
            <person name="Schmutz J."/>
            <person name="Slot J.C."/>
            <person name="St John F."/>
            <person name="Stenlid J."/>
            <person name="Sun H."/>
            <person name="Sun S."/>
            <person name="Syed K."/>
            <person name="Tsang A."/>
            <person name="Wiebenga A."/>
            <person name="Young D."/>
            <person name="Pisabarro A."/>
            <person name="Eastwood D.C."/>
            <person name="Martin F."/>
            <person name="Cullen D."/>
            <person name="Grigoriev I.V."/>
            <person name="Hibbett D.S."/>
        </authorList>
    </citation>
    <scope>NUCLEOTIDE SEQUENCE [LARGE SCALE GENOMIC DNA]</scope>
    <source>
        <strain evidence="1 2">ATCC 11539</strain>
    </source>
</reference>
<dbReference type="EMBL" id="KB469304">
    <property type="protein sequence ID" value="EPQ54319.1"/>
    <property type="molecule type" value="Genomic_DNA"/>
</dbReference>
<proteinExistence type="predicted"/>
<protein>
    <submittedName>
        <fullName evidence="1">Uncharacterized protein</fullName>
    </submittedName>
</protein>
<dbReference type="AlphaFoldDB" id="S7RNH3"/>
<dbReference type="RefSeq" id="XP_007867611.1">
    <property type="nucleotide sequence ID" value="XM_007869420.1"/>
</dbReference>
<evidence type="ECO:0000313" key="2">
    <source>
        <dbReference type="Proteomes" id="UP000030669"/>
    </source>
</evidence>
<keyword evidence="2" id="KW-1185">Reference proteome</keyword>
<accession>S7RNH3</accession>
<name>S7RNH3_GLOTA</name>
<dbReference type="Proteomes" id="UP000030669">
    <property type="component" value="Unassembled WGS sequence"/>
</dbReference>
<feature type="non-terminal residue" evidence="1">
    <location>
        <position position="1"/>
    </location>
</feature>
<evidence type="ECO:0000313" key="1">
    <source>
        <dbReference type="EMBL" id="EPQ54319.1"/>
    </source>
</evidence>
<organism evidence="1 2">
    <name type="scientific">Gloeophyllum trabeum (strain ATCC 11539 / FP-39264 / Madison 617)</name>
    <name type="common">Brown rot fungus</name>
    <dbReference type="NCBI Taxonomy" id="670483"/>
    <lineage>
        <taxon>Eukaryota</taxon>
        <taxon>Fungi</taxon>
        <taxon>Dikarya</taxon>
        <taxon>Basidiomycota</taxon>
        <taxon>Agaricomycotina</taxon>
        <taxon>Agaricomycetes</taxon>
        <taxon>Gloeophyllales</taxon>
        <taxon>Gloeophyllaceae</taxon>
        <taxon>Gloeophyllum</taxon>
    </lineage>
</organism>
<dbReference type="HOGENOM" id="CLU_2126909_0_0_1"/>
<dbReference type="KEGG" id="gtr:GLOTRDRAFT_100566"/>